<dbReference type="Pfam" id="PF00067">
    <property type="entry name" value="p450"/>
    <property type="match status" value="1"/>
</dbReference>
<evidence type="ECO:0000256" key="3">
    <source>
        <dbReference type="ARBA" id="ARBA00022617"/>
    </source>
</evidence>
<comment type="function">
    <text evidence="8">Involved in the coupling of aromatic side chains of the heptapeptide of vancomycin.</text>
</comment>
<dbReference type="PANTHER" id="PTHR46696">
    <property type="entry name" value="P450, PUTATIVE (EUROFUNG)-RELATED"/>
    <property type="match status" value="1"/>
</dbReference>
<dbReference type="Proteomes" id="UP000292003">
    <property type="component" value="Unassembled WGS sequence"/>
</dbReference>
<protein>
    <submittedName>
        <fullName evidence="9">Cytochrome P450</fullName>
    </submittedName>
</protein>
<dbReference type="Gene3D" id="1.10.630.10">
    <property type="entry name" value="Cytochrome P450"/>
    <property type="match status" value="1"/>
</dbReference>
<dbReference type="CDD" id="cd11033">
    <property type="entry name" value="CYP142-like"/>
    <property type="match status" value="1"/>
</dbReference>
<evidence type="ECO:0000256" key="6">
    <source>
        <dbReference type="ARBA" id="ARBA00023004"/>
    </source>
</evidence>
<evidence type="ECO:0000256" key="4">
    <source>
        <dbReference type="ARBA" id="ARBA00022723"/>
    </source>
</evidence>
<proteinExistence type="inferred from homology"/>
<keyword evidence="7" id="KW-0503">Monooxygenase</keyword>
<comment type="similarity">
    <text evidence="2">Belongs to the cytochrome P450 family.</text>
</comment>
<dbReference type="GO" id="GO:0020037">
    <property type="term" value="F:heme binding"/>
    <property type="evidence" value="ECO:0007669"/>
    <property type="project" value="InterPro"/>
</dbReference>
<dbReference type="AlphaFoldDB" id="A0A4Q7J887"/>
<keyword evidence="4" id="KW-0479">Metal-binding</keyword>
<dbReference type="OrthoDB" id="5241086at2"/>
<evidence type="ECO:0000256" key="2">
    <source>
        <dbReference type="ARBA" id="ARBA00010617"/>
    </source>
</evidence>
<gene>
    <name evidence="9" type="ORF">EWH70_15650</name>
</gene>
<comment type="pathway">
    <text evidence="1">Antibiotic biosynthesis; vancomycin biosynthesis.</text>
</comment>
<dbReference type="GO" id="GO:0036199">
    <property type="term" value="F:cholest-4-en-3-one 26-monooxygenase activity"/>
    <property type="evidence" value="ECO:0007669"/>
    <property type="project" value="TreeGrafter"/>
</dbReference>
<dbReference type="GO" id="GO:0008395">
    <property type="term" value="F:steroid hydroxylase activity"/>
    <property type="evidence" value="ECO:0007669"/>
    <property type="project" value="TreeGrafter"/>
</dbReference>
<evidence type="ECO:0000313" key="9">
    <source>
        <dbReference type="EMBL" id="RZQ63116.1"/>
    </source>
</evidence>
<dbReference type="SUPFAM" id="SSF48264">
    <property type="entry name" value="Cytochrome P450"/>
    <property type="match status" value="1"/>
</dbReference>
<dbReference type="EMBL" id="SFCC01000007">
    <property type="protein sequence ID" value="RZQ63116.1"/>
    <property type="molecule type" value="Genomic_DNA"/>
</dbReference>
<dbReference type="GO" id="GO:0006707">
    <property type="term" value="P:cholesterol catabolic process"/>
    <property type="evidence" value="ECO:0007669"/>
    <property type="project" value="TreeGrafter"/>
</dbReference>
<keyword evidence="5" id="KW-0560">Oxidoreductase</keyword>
<dbReference type="InterPro" id="IPR036396">
    <property type="entry name" value="Cyt_P450_sf"/>
</dbReference>
<dbReference type="InterPro" id="IPR002397">
    <property type="entry name" value="Cyt_P450_B"/>
</dbReference>
<evidence type="ECO:0000313" key="10">
    <source>
        <dbReference type="Proteomes" id="UP000292003"/>
    </source>
</evidence>
<sequence>MLQSIRRTCSTTTEVAVATPLIPTGFDFTDPDVYAQRLPMAEFAELRRTAPVWWNPQPHNVAGFRDDGFWVVTRHEDVKAVSRDSELFSSREKTAIIRFDESMTEDQLEANRLVLLNMDAPQHTKLRRIVSKGFTPRAIARLEDALRDRADRIVHAAKAKGHGDFVTDVACELPLQAIAELLGVPQEDRLKLFDWSNQMVAYDDPEYEVEPIAASAELVGYAWNMAEERRKCPMDDIVTKLIQADVDGEALASDEFGFFVILLAVAGNETTRNAITHGMKALLDHPEQWELYKQQRPKTAPDEIVRWATPVVVFQRTATADTELGGQTIRKGDRVGMFYSSANFDPEVFDDPGRFDVLRDPNPHVGFGGTGSHYCIGANLARLEIDLIFNAIADQMPGIREAGPPERLRSGWLNGIKHYPVSYTG</sequence>
<keyword evidence="10" id="KW-1185">Reference proteome</keyword>
<organism evidence="9 10">
    <name type="scientific">Amycolatopsis suaedae</name>
    <dbReference type="NCBI Taxonomy" id="2510978"/>
    <lineage>
        <taxon>Bacteria</taxon>
        <taxon>Bacillati</taxon>
        <taxon>Actinomycetota</taxon>
        <taxon>Actinomycetes</taxon>
        <taxon>Pseudonocardiales</taxon>
        <taxon>Pseudonocardiaceae</taxon>
        <taxon>Amycolatopsis</taxon>
    </lineage>
</organism>
<accession>A0A4Q7J887</accession>
<name>A0A4Q7J887_9PSEU</name>
<dbReference type="FunFam" id="1.10.630.10:FF:000018">
    <property type="entry name" value="Cytochrome P450 monooxygenase"/>
    <property type="match status" value="1"/>
</dbReference>
<dbReference type="PRINTS" id="PR00359">
    <property type="entry name" value="BP450"/>
</dbReference>
<dbReference type="GO" id="GO:0005506">
    <property type="term" value="F:iron ion binding"/>
    <property type="evidence" value="ECO:0007669"/>
    <property type="project" value="InterPro"/>
</dbReference>
<evidence type="ECO:0000256" key="7">
    <source>
        <dbReference type="ARBA" id="ARBA00023033"/>
    </source>
</evidence>
<dbReference type="InterPro" id="IPR001128">
    <property type="entry name" value="Cyt_P450"/>
</dbReference>
<evidence type="ECO:0000256" key="8">
    <source>
        <dbReference type="ARBA" id="ARBA00055433"/>
    </source>
</evidence>
<dbReference type="PANTHER" id="PTHR46696:SF4">
    <property type="entry name" value="BIOTIN BIOSYNTHESIS CYTOCHROME P450"/>
    <property type="match status" value="1"/>
</dbReference>
<keyword evidence="3" id="KW-0349">Heme</keyword>
<keyword evidence="6" id="KW-0408">Iron</keyword>
<reference evidence="9 10" key="1">
    <citation type="submission" date="2019-02" db="EMBL/GenBank/DDBJ databases">
        <title>Draft genome sequence of Amycolatopsis sp. 8-3EHSu isolated from roots of Suaeda maritima.</title>
        <authorList>
            <person name="Duangmal K."/>
            <person name="Chantavorakit T."/>
        </authorList>
    </citation>
    <scope>NUCLEOTIDE SEQUENCE [LARGE SCALE GENOMIC DNA]</scope>
    <source>
        <strain evidence="9 10">8-3EHSu</strain>
    </source>
</reference>
<comment type="caution">
    <text evidence="9">The sequence shown here is derived from an EMBL/GenBank/DDBJ whole genome shotgun (WGS) entry which is preliminary data.</text>
</comment>
<evidence type="ECO:0000256" key="1">
    <source>
        <dbReference type="ARBA" id="ARBA00004660"/>
    </source>
</evidence>
<evidence type="ECO:0000256" key="5">
    <source>
        <dbReference type="ARBA" id="ARBA00023002"/>
    </source>
</evidence>